<dbReference type="SUPFAM" id="SSF51735">
    <property type="entry name" value="NAD(P)-binding Rossmann-fold domains"/>
    <property type="match status" value="1"/>
</dbReference>
<comment type="caution">
    <text evidence="3">The sequence shown here is derived from an EMBL/GenBank/DDBJ whole genome shotgun (WGS) entry which is preliminary data.</text>
</comment>
<dbReference type="PANTHER" id="PTHR43658">
    <property type="entry name" value="SHORT-CHAIN DEHYDROGENASE/REDUCTASE"/>
    <property type="match status" value="1"/>
</dbReference>
<accession>A0A1E3RPX6</accession>
<dbReference type="PANTHER" id="PTHR43658:SF8">
    <property type="entry name" value="17-BETA-HYDROXYSTEROID DEHYDROGENASE 14-RELATED"/>
    <property type="match status" value="1"/>
</dbReference>
<proteinExistence type="inferred from homology"/>
<gene>
    <name evidence="3" type="ORF">BHQ18_05010</name>
</gene>
<dbReference type="GO" id="GO:0016491">
    <property type="term" value="F:oxidoreductase activity"/>
    <property type="evidence" value="ECO:0007669"/>
    <property type="project" value="UniProtKB-KW"/>
</dbReference>
<keyword evidence="4" id="KW-1185">Reference proteome</keyword>
<organism evidence="3 4">
    <name type="scientific">Mycolicibacterium flavescens</name>
    <name type="common">Mycobacterium flavescens</name>
    <dbReference type="NCBI Taxonomy" id="1776"/>
    <lineage>
        <taxon>Bacteria</taxon>
        <taxon>Bacillati</taxon>
        <taxon>Actinomycetota</taxon>
        <taxon>Actinomycetes</taxon>
        <taxon>Mycobacteriales</taxon>
        <taxon>Mycobacteriaceae</taxon>
        <taxon>Mycolicibacterium</taxon>
    </lineage>
</organism>
<dbReference type="AlphaFoldDB" id="A0A1E3RPX6"/>
<dbReference type="RefSeq" id="WP_069412485.1">
    <property type="nucleotide sequence ID" value="NZ_JACKUL010000008.1"/>
</dbReference>
<dbReference type="Gene3D" id="3.40.50.720">
    <property type="entry name" value="NAD(P)-binding Rossmann-like Domain"/>
    <property type="match status" value="1"/>
</dbReference>
<evidence type="ECO:0000256" key="1">
    <source>
        <dbReference type="ARBA" id="ARBA00006484"/>
    </source>
</evidence>
<comment type="similarity">
    <text evidence="1">Belongs to the short-chain dehydrogenases/reductases (SDR) family.</text>
</comment>
<dbReference type="STRING" id="1776.BHQ18_05010"/>
<evidence type="ECO:0000256" key="2">
    <source>
        <dbReference type="ARBA" id="ARBA00023002"/>
    </source>
</evidence>
<dbReference type="InterPro" id="IPR020904">
    <property type="entry name" value="Sc_DH/Rdtase_CS"/>
</dbReference>
<dbReference type="Pfam" id="PF13561">
    <property type="entry name" value="adh_short_C2"/>
    <property type="match status" value="1"/>
</dbReference>
<protein>
    <submittedName>
        <fullName evidence="3">3-hydroxy-2-methylbutyryl-CoA dehydrogenase</fullName>
    </submittedName>
</protein>
<dbReference type="PROSITE" id="PS00061">
    <property type="entry name" value="ADH_SHORT"/>
    <property type="match status" value="1"/>
</dbReference>
<name>A0A1E3RPX6_MYCFV</name>
<reference evidence="4" key="1">
    <citation type="submission" date="2016-09" db="EMBL/GenBank/DDBJ databases">
        <authorList>
            <person name="Greninger A.L."/>
            <person name="Jerome K.R."/>
            <person name="Mcnair B."/>
            <person name="Wallis C."/>
            <person name="Fang F."/>
        </authorList>
    </citation>
    <scope>NUCLEOTIDE SEQUENCE [LARGE SCALE GENOMIC DNA]</scope>
    <source>
        <strain evidence="4">M6</strain>
    </source>
</reference>
<dbReference type="InterPro" id="IPR002347">
    <property type="entry name" value="SDR_fam"/>
</dbReference>
<dbReference type="Proteomes" id="UP000094053">
    <property type="component" value="Unassembled WGS sequence"/>
</dbReference>
<dbReference type="EMBL" id="MIHA01000003">
    <property type="protein sequence ID" value="ODQ91462.1"/>
    <property type="molecule type" value="Genomic_DNA"/>
</dbReference>
<evidence type="ECO:0000313" key="3">
    <source>
        <dbReference type="EMBL" id="ODQ91462.1"/>
    </source>
</evidence>
<sequence>MTVQQFDGASAIVSGGAGGLGEATVRRLHADGLGVVIADLAADRGKALADELGSRALFVSTDVTSDDSVLATIEQAQQLGQLRYAVVAHGGFGVAQRIVQRDGSPADMTAFDKTINLYLNGTYNLTRLVAAAVAGAEPLDNGERGAIVMTASVAGYEGQIGQTAYAAAKAGVIGLTIAAARDLSSVGIRVNTIAPGTMKTPIMESVGEEAIAKFAANIPFPKRLGAPDEYADAAAFLLTNTYVNGEVMRLDGAQRFTPK</sequence>
<dbReference type="PRINTS" id="PR00081">
    <property type="entry name" value="GDHRDH"/>
</dbReference>
<evidence type="ECO:0000313" key="4">
    <source>
        <dbReference type="Proteomes" id="UP000094053"/>
    </source>
</evidence>
<dbReference type="OrthoDB" id="9795647at2"/>
<dbReference type="InterPro" id="IPR036291">
    <property type="entry name" value="NAD(P)-bd_dom_sf"/>
</dbReference>
<keyword evidence="2" id="KW-0560">Oxidoreductase</keyword>